<dbReference type="Proteomes" id="UP000798662">
    <property type="component" value="Chromosome 3"/>
</dbReference>
<sequence length="364" mass="40998">MFPLAVRWQVIRNRQKGRSWASIVDHCGCSLAAAQEWWSNFEHHGSPWRDPVLENRHADAARFRPEFLRALEGLVRLYPEMFLHEMKTIFVRLLELPGFDASCPCSVSTLSRMLNAIGFSVKKVERLASERCEARIVQHCRPYREVPDRCVVVADEAHIAGPAMVRPRGWAPGGRKLEILALDPRARARYSSTVAISHNRGILELAVHEVPPAQNGDDWFAFCTSLAGRMNAFVPGADWAGQPDDCILLYDNAAVHTQAADDVLAINGVRRMRLPPYSPDLSAIEPTFADYKRQARDITFRHPDLPDRMVHVLAFASIPLSSIQGHFREARRQTLRHIPELNAPGGPLFGIFPPLPVVRSYPQL</sequence>
<accession>A0ACC3CIS5</accession>
<comment type="caution">
    <text evidence="1">The sequence shown here is derived from an EMBL/GenBank/DDBJ whole genome shotgun (WGS) entry which is preliminary data.</text>
</comment>
<reference evidence="1" key="1">
    <citation type="submission" date="2019-11" db="EMBL/GenBank/DDBJ databases">
        <title>Nori genome reveals adaptations in red seaweeds to the harsh intertidal environment.</title>
        <authorList>
            <person name="Wang D."/>
            <person name="Mao Y."/>
        </authorList>
    </citation>
    <scope>NUCLEOTIDE SEQUENCE</scope>
    <source>
        <tissue evidence="1">Gametophyte</tissue>
    </source>
</reference>
<evidence type="ECO:0000313" key="1">
    <source>
        <dbReference type="EMBL" id="KAK1870067.1"/>
    </source>
</evidence>
<proteinExistence type="predicted"/>
<gene>
    <name evidence="1" type="ORF">I4F81_012529</name>
</gene>
<organism evidence="1 2">
    <name type="scientific">Pyropia yezoensis</name>
    <name type="common">Susabi-nori</name>
    <name type="synonym">Porphyra yezoensis</name>
    <dbReference type="NCBI Taxonomy" id="2788"/>
    <lineage>
        <taxon>Eukaryota</taxon>
        <taxon>Rhodophyta</taxon>
        <taxon>Bangiophyceae</taxon>
        <taxon>Bangiales</taxon>
        <taxon>Bangiaceae</taxon>
        <taxon>Pyropia</taxon>
    </lineage>
</organism>
<protein>
    <submittedName>
        <fullName evidence="1">Uncharacterized protein</fullName>
    </submittedName>
</protein>
<dbReference type="EMBL" id="CM020620">
    <property type="protein sequence ID" value="KAK1870067.1"/>
    <property type="molecule type" value="Genomic_DNA"/>
</dbReference>
<keyword evidence="2" id="KW-1185">Reference proteome</keyword>
<name>A0ACC3CIS5_PYRYE</name>
<evidence type="ECO:0000313" key="2">
    <source>
        <dbReference type="Proteomes" id="UP000798662"/>
    </source>
</evidence>